<reference evidence="1 2" key="1">
    <citation type="submission" date="2014-04" db="EMBL/GenBank/DDBJ databases">
        <authorList>
            <consortium name="DOE Joint Genome Institute"/>
            <person name="Kuo A."/>
            <person name="Kohler A."/>
            <person name="Nagy L.G."/>
            <person name="Floudas D."/>
            <person name="Copeland A."/>
            <person name="Barry K.W."/>
            <person name="Cichocki N."/>
            <person name="Veneault-Fourrey C."/>
            <person name="LaButti K."/>
            <person name="Lindquist E.A."/>
            <person name="Lipzen A."/>
            <person name="Lundell T."/>
            <person name="Morin E."/>
            <person name="Murat C."/>
            <person name="Sun H."/>
            <person name="Tunlid A."/>
            <person name="Henrissat B."/>
            <person name="Grigoriev I.V."/>
            <person name="Hibbett D.S."/>
            <person name="Martin F."/>
            <person name="Nordberg H.P."/>
            <person name="Cantor M.N."/>
            <person name="Hua S.X."/>
        </authorList>
    </citation>
    <scope>NUCLEOTIDE SEQUENCE [LARGE SCALE GENOMIC DNA]</scope>
    <source>
        <strain evidence="1 2">LaAM-08-1</strain>
    </source>
</reference>
<dbReference type="AlphaFoldDB" id="A0A0C9Y2X4"/>
<evidence type="ECO:0000313" key="1">
    <source>
        <dbReference type="EMBL" id="KIK02433.1"/>
    </source>
</evidence>
<protein>
    <submittedName>
        <fullName evidence="1">Uncharacterized protein</fullName>
    </submittedName>
</protein>
<gene>
    <name evidence="1" type="ORF">K443DRAFT_677668</name>
</gene>
<dbReference type="HOGENOM" id="CLU_2360065_0_0_1"/>
<organism evidence="1 2">
    <name type="scientific">Laccaria amethystina LaAM-08-1</name>
    <dbReference type="NCBI Taxonomy" id="1095629"/>
    <lineage>
        <taxon>Eukaryota</taxon>
        <taxon>Fungi</taxon>
        <taxon>Dikarya</taxon>
        <taxon>Basidiomycota</taxon>
        <taxon>Agaricomycotina</taxon>
        <taxon>Agaricomycetes</taxon>
        <taxon>Agaricomycetidae</taxon>
        <taxon>Agaricales</taxon>
        <taxon>Agaricineae</taxon>
        <taxon>Hydnangiaceae</taxon>
        <taxon>Laccaria</taxon>
    </lineage>
</organism>
<accession>A0A0C9Y2X4</accession>
<evidence type="ECO:0000313" key="2">
    <source>
        <dbReference type="Proteomes" id="UP000054477"/>
    </source>
</evidence>
<dbReference type="Proteomes" id="UP000054477">
    <property type="component" value="Unassembled WGS sequence"/>
</dbReference>
<reference evidence="2" key="2">
    <citation type="submission" date="2015-01" db="EMBL/GenBank/DDBJ databases">
        <title>Evolutionary Origins and Diversification of the Mycorrhizal Mutualists.</title>
        <authorList>
            <consortium name="DOE Joint Genome Institute"/>
            <consortium name="Mycorrhizal Genomics Consortium"/>
            <person name="Kohler A."/>
            <person name="Kuo A."/>
            <person name="Nagy L.G."/>
            <person name="Floudas D."/>
            <person name="Copeland A."/>
            <person name="Barry K.W."/>
            <person name="Cichocki N."/>
            <person name="Veneault-Fourrey C."/>
            <person name="LaButti K."/>
            <person name="Lindquist E.A."/>
            <person name="Lipzen A."/>
            <person name="Lundell T."/>
            <person name="Morin E."/>
            <person name="Murat C."/>
            <person name="Riley R."/>
            <person name="Ohm R."/>
            <person name="Sun H."/>
            <person name="Tunlid A."/>
            <person name="Henrissat B."/>
            <person name="Grigoriev I.V."/>
            <person name="Hibbett D.S."/>
            <person name="Martin F."/>
        </authorList>
    </citation>
    <scope>NUCLEOTIDE SEQUENCE [LARGE SCALE GENOMIC DNA]</scope>
    <source>
        <strain evidence="2">LaAM-08-1</strain>
    </source>
</reference>
<name>A0A0C9Y2X4_9AGAR</name>
<sequence>MPTDYGSGCGLHNFDDKHFYIVATQVLYFVRIDYPTSKEALANAGFQGNEELEEDDTEDDRDVDMKDQRSRLYRFSSLLFGIHKNNILRLYTSRRL</sequence>
<proteinExistence type="predicted"/>
<keyword evidence="2" id="KW-1185">Reference proteome</keyword>
<dbReference type="EMBL" id="KN838593">
    <property type="protein sequence ID" value="KIK02433.1"/>
    <property type="molecule type" value="Genomic_DNA"/>
</dbReference>